<organism evidence="1">
    <name type="scientific">Hexamita inflata</name>
    <dbReference type="NCBI Taxonomy" id="28002"/>
    <lineage>
        <taxon>Eukaryota</taxon>
        <taxon>Metamonada</taxon>
        <taxon>Diplomonadida</taxon>
        <taxon>Hexamitidae</taxon>
        <taxon>Hexamitinae</taxon>
        <taxon>Hexamita</taxon>
    </lineage>
</organism>
<dbReference type="Gene3D" id="2.160.20.110">
    <property type="match status" value="1"/>
</dbReference>
<evidence type="ECO:0000313" key="4">
    <source>
        <dbReference type="EMBL" id="CAL5984757.1"/>
    </source>
</evidence>
<dbReference type="EMBL" id="CAXDID020000017">
    <property type="protein sequence ID" value="CAL5984757.1"/>
    <property type="molecule type" value="Genomic_DNA"/>
</dbReference>
<evidence type="ECO:0000313" key="5">
    <source>
        <dbReference type="Proteomes" id="UP001642409"/>
    </source>
</evidence>
<dbReference type="EMBL" id="CATOUU010001186">
    <property type="protein sequence ID" value="CAI9978847.1"/>
    <property type="molecule type" value="Genomic_DNA"/>
</dbReference>
<dbReference type="AlphaFoldDB" id="A0AA86RIR8"/>
<accession>A0AA86RIR8</accession>
<reference evidence="3 5" key="2">
    <citation type="submission" date="2024-07" db="EMBL/GenBank/DDBJ databases">
        <authorList>
            <person name="Akdeniz Z."/>
        </authorList>
    </citation>
    <scope>NUCLEOTIDE SEQUENCE [LARGE SCALE GENOMIC DNA]</scope>
</reference>
<dbReference type="Proteomes" id="UP001642409">
    <property type="component" value="Unassembled WGS sequence"/>
</dbReference>
<sequence>MLGGYIGFSNQNITIQNSTSSQNISGSLNQIGGFIGQSSKNVTIIDSLITHTNLSGNTQISGFVGQLMSTLFITNSKIQFRAYFRHKLAWDCCGLEQRRNFHDNWKHEFLEFHQRGRPAELHALQYLVGLLVLSEYSQYPLLFQRSFVVVVCKLQLYFDNGRYCFYNFQCKLDEKIQSLLVIIITLTNTWSAAQC</sequence>
<gene>
    <name evidence="1" type="ORF">HINF_LOCUS66486</name>
    <name evidence="2" type="ORF">HINF_LOCUS66492</name>
    <name evidence="3" type="ORF">HINF_LOCUS8253</name>
    <name evidence="4" type="ORF">HINF_LOCUS8259</name>
</gene>
<evidence type="ECO:0000313" key="2">
    <source>
        <dbReference type="EMBL" id="CAI9978847.1"/>
    </source>
</evidence>
<protein>
    <submittedName>
        <fullName evidence="3">Hypothetical_protein</fullName>
    </submittedName>
</protein>
<evidence type="ECO:0000313" key="1">
    <source>
        <dbReference type="EMBL" id="CAI9978841.1"/>
    </source>
</evidence>
<comment type="caution">
    <text evidence="1">The sequence shown here is derived from an EMBL/GenBank/DDBJ whole genome shotgun (WGS) entry which is preliminary data.</text>
</comment>
<evidence type="ECO:0000313" key="3">
    <source>
        <dbReference type="EMBL" id="CAL5984745.1"/>
    </source>
</evidence>
<dbReference type="EMBL" id="CATOUU010001186">
    <property type="protein sequence ID" value="CAI9978841.1"/>
    <property type="molecule type" value="Genomic_DNA"/>
</dbReference>
<name>A0AA86RIR8_9EUKA</name>
<dbReference type="EMBL" id="CAXDID020000017">
    <property type="protein sequence ID" value="CAL5984745.1"/>
    <property type="molecule type" value="Genomic_DNA"/>
</dbReference>
<keyword evidence="5" id="KW-1185">Reference proteome</keyword>
<reference evidence="1" key="1">
    <citation type="submission" date="2023-06" db="EMBL/GenBank/DDBJ databases">
        <authorList>
            <person name="Kurt Z."/>
        </authorList>
    </citation>
    <scope>NUCLEOTIDE SEQUENCE</scope>
</reference>
<proteinExistence type="predicted"/>